<gene>
    <name evidence="8" type="ORF">Asi03nite_40950</name>
</gene>
<feature type="transmembrane region" description="Helical" evidence="7">
    <location>
        <begin position="216"/>
        <end position="237"/>
    </location>
</feature>
<keyword evidence="5 7" id="KW-0472">Membrane</keyword>
<dbReference type="AlphaFoldDB" id="A0A919N936"/>
<evidence type="ECO:0000256" key="2">
    <source>
        <dbReference type="ARBA" id="ARBA00022475"/>
    </source>
</evidence>
<dbReference type="Gene3D" id="1.20.1250.20">
    <property type="entry name" value="MFS general substrate transporter like domains"/>
    <property type="match status" value="1"/>
</dbReference>
<dbReference type="GO" id="GO:0022857">
    <property type="term" value="F:transmembrane transporter activity"/>
    <property type="evidence" value="ECO:0007669"/>
    <property type="project" value="InterPro"/>
</dbReference>
<feature type="transmembrane region" description="Helical" evidence="7">
    <location>
        <begin position="249"/>
        <end position="272"/>
    </location>
</feature>
<dbReference type="PANTHER" id="PTHR23513">
    <property type="entry name" value="INTEGRAL MEMBRANE EFFLUX PROTEIN-RELATED"/>
    <property type="match status" value="1"/>
</dbReference>
<reference evidence="8" key="1">
    <citation type="submission" date="2021-01" db="EMBL/GenBank/DDBJ databases">
        <title>Whole genome shotgun sequence of Actinoplanes siamensis NBRC 109076.</title>
        <authorList>
            <person name="Komaki H."/>
            <person name="Tamura T."/>
        </authorList>
    </citation>
    <scope>NUCLEOTIDE SEQUENCE</scope>
    <source>
        <strain evidence="8">NBRC 109076</strain>
    </source>
</reference>
<dbReference type="GO" id="GO:0005886">
    <property type="term" value="C:plasma membrane"/>
    <property type="evidence" value="ECO:0007669"/>
    <property type="project" value="UniProtKB-SubCell"/>
</dbReference>
<keyword evidence="9" id="KW-1185">Reference proteome</keyword>
<protein>
    <submittedName>
        <fullName evidence="8">MFS transporter</fullName>
    </submittedName>
</protein>
<evidence type="ECO:0000313" key="8">
    <source>
        <dbReference type="EMBL" id="GIF06557.1"/>
    </source>
</evidence>
<feature type="transmembrane region" description="Helical" evidence="7">
    <location>
        <begin position="137"/>
        <end position="162"/>
    </location>
</feature>
<evidence type="ECO:0000256" key="6">
    <source>
        <dbReference type="SAM" id="MobiDB-lite"/>
    </source>
</evidence>
<dbReference type="Proteomes" id="UP000629619">
    <property type="component" value="Unassembled WGS sequence"/>
</dbReference>
<evidence type="ECO:0000256" key="1">
    <source>
        <dbReference type="ARBA" id="ARBA00004651"/>
    </source>
</evidence>
<feature type="transmembrane region" description="Helical" evidence="7">
    <location>
        <begin position="339"/>
        <end position="363"/>
    </location>
</feature>
<keyword evidence="3 7" id="KW-0812">Transmembrane</keyword>
<comment type="subcellular location">
    <subcellularLocation>
        <location evidence="1">Cell membrane</location>
        <topology evidence="1">Multi-pass membrane protein</topology>
    </subcellularLocation>
</comment>
<feature type="transmembrane region" description="Helical" evidence="7">
    <location>
        <begin position="279"/>
        <end position="298"/>
    </location>
</feature>
<feature type="transmembrane region" description="Helical" evidence="7">
    <location>
        <begin position="168"/>
        <end position="187"/>
    </location>
</feature>
<evidence type="ECO:0000313" key="9">
    <source>
        <dbReference type="Proteomes" id="UP000629619"/>
    </source>
</evidence>
<feature type="transmembrane region" description="Helical" evidence="7">
    <location>
        <begin position="103"/>
        <end position="125"/>
    </location>
</feature>
<feature type="transmembrane region" description="Helical" evidence="7">
    <location>
        <begin position="304"/>
        <end position="327"/>
    </location>
</feature>
<dbReference type="CDD" id="cd06173">
    <property type="entry name" value="MFS_MefA_like"/>
    <property type="match status" value="1"/>
</dbReference>
<feature type="transmembrane region" description="Helical" evidence="7">
    <location>
        <begin position="44"/>
        <end position="63"/>
    </location>
</feature>
<accession>A0A919N936</accession>
<dbReference type="SUPFAM" id="SSF103473">
    <property type="entry name" value="MFS general substrate transporter"/>
    <property type="match status" value="1"/>
</dbReference>
<proteinExistence type="predicted"/>
<keyword evidence="2" id="KW-1003">Cell membrane</keyword>
<name>A0A919N936_9ACTN</name>
<feature type="transmembrane region" description="Helical" evidence="7">
    <location>
        <begin position="75"/>
        <end position="97"/>
    </location>
</feature>
<dbReference type="InterPro" id="IPR011701">
    <property type="entry name" value="MFS"/>
</dbReference>
<feature type="region of interest" description="Disordered" evidence="6">
    <location>
        <begin position="405"/>
        <end position="436"/>
    </location>
</feature>
<comment type="caution">
    <text evidence="8">The sequence shown here is derived from an EMBL/GenBank/DDBJ whole genome shotgun (WGS) entry which is preliminary data.</text>
</comment>
<organism evidence="8 9">
    <name type="scientific">Actinoplanes siamensis</name>
    <dbReference type="NCBI Taxonomy" id="1223317"/>
    <lineage>
        <taxon>Bacteria</taxon>
        <taxon>Bacillati</taxon>
        <taxon>Actinomycetota</taxon>
        <taxon>Actinomycetes</taxon>
        <taxon>Micromonosporales</taxon>
        <taxon>Micromonosporaceae</taxon>
        <taxon>Actinoplanes</taxon>
    </lineage>
</organism>
<evidence type="ECO:0000256" key="4">
    <source>
        <dbReference type="ARBA" id="ARBA00022989"/>
    </source>
</evidence>
<sequence length="436" mass="45335">MLRHPVLARLLPSLSLSTLGDGMAVLAVSWFALQLAPADHRDTWVAVAVGAYTLPATVGTFVLGRLMRGRTGAQLAGWDATLRGAALAAIPLCWALGVLDIKVYILLLGISSLLHSWGSAGRFTLIAEVLPEKDRLAGNAVLSTLTNLMNILGTSLGGVLIATSGAPLVFGIDAATFLILAVTYVFVRRAVPGLPKTKEKASRSAGLRIIRTEARLYSLVALSFCLFFMFGPVYVALPVHVSEDLHASAAVLSAYFTVFGLGSVIGGFGAGYLRRLPPWTAIVGVVLLLGLVMIPMGLGVPVVVAMISFGVTGFIWAPYTALSMSVFQNTMQADRLPQVLAANGAVTVVAMPLGTLLSGPLIGVFGARGTLLACAVGIASVGAIAALLLFRTDGLGALRLRPATVDPDPDPNAVARPESAVEPRAAAPSGSGRRDH</sequence>
<keyword evidence="4 7" id="KW-1133">Transmembrane helix</keyword>
<dbReference type="RefSeq" id="WP_203681945.1">
    <property type="nucleotide sequence ID" value="NZ_BOMW01000036.1"/>
</dbReference>
<dbReference type="EMBL" id="BOMW01000036">
    <property type="protein sequence ID" value="GIF06557.1"/>
    <property type="molecule type" value="Genomic_DNA"/>
</dbReference>
<evidence type="ECO:0000256" key="5">
    <source>
        <dbReference type="ARBA" id="ARBA00023136"/>
    </source>
</evidence>
<dbReference type="InterPro" id="IPR036259">
    <property type="entry name" value="MFS_trans_sf"/>
</dbReference>
<dbReference type="PANTHER" id="PTHR23513:SF6">
    <property type="entry name" value="MAJOR FACILITATOR SUPERFAMILY ASSOCIATED DOMAIN-CONTAINING PROTEIN"/>
    <property type="match status" value="1"/>
</dbReference>
<evidence type="ECO:0000256" key="7">
    <source>
        <dbReference type="SAM" id="Phobius"/>
    </source>
</evidence>
<evidence type="ECO:0000256" key="3">
    <source>
        <dbReference type="ARBA" id="ARBA00022692"/>
    </source>
</evidence>
<dbReference type="Pfam" id="PF07690">
    <property type="entry name" value="MFS_1"/>
    <property type="match status" value="1"/>
</dbReference>
<feature type="transmembrane region" description="Helical" evidence="7">
    <location>
        <begin position="7"/>
        <end position="32"/>
    </location>
</feature>
<feature type="transmembrane region" description="Helical" evidence="7">
    <location>
        <begin position="369"/>
        <end position="390"/>
    </location>
</feature>